<dbReference type="PANTHER" id="PTHR23257">
    <property type="entry name" value="SERINE-THREONINE PROTEIN KINASE"/>
    <property type="match status" value="1"/>
</dbReference>
<evidence type="ECO:0000256" key="2">
    <source>
        <dbReference type="ARBA" id="ARBA00022490"/>
    </source>
</evidence>
<keyword evidence="13" id="KW-1185">Reference proteome</keyword>
<dbReference type="PROSITE" id="PS00108">
    <property type="entry name" value="PROTEIN_KINASE_ST"/>
    <property type="match status" value="1"/>
</dbReference>
<dbReference type="Gene3D" id="3.30.200.20">
    <property type="entry name" value="Phosphorylase Kinase, domain 1"/>
    <property type="match status" value="1"/>
</dbReference>
<evidence type="ECO:0000256" key="9">
    <source>
        <dbReference type="ARBA" id="ARBA00023294"/>
    </source>
</evidence>
<dbReference type="Gene3D" id="1.10.510.10">
    <property type="entry name" value="Transferase(Phosphotransferase) domain 1"/>
    <property type="match status" value="1"/>
</dbReference>
<dbReference type="InterPro" id="IPR011009">
    <property type="entry name" value="Kinase-like_dom_sf"/>
</dbReference>
<dbReference type="AlphaFoldDB" id="A0A9D4UYM4"/>
<dbReference type="InterPro" id="IPR000719">
    <property type="entry name" value="Prot_kinase_dom"/>
</dbReference>
<evidence type="ECO:0000259" key="11">
    <source>
        <dbReference type="PROSITE" id="PS50011"/>
    </source>
</evidence>
<evidence type="ECO:0000256" key="5">
    <source>
        <dbReference type="ARBA" id="ARBA00022679"/>
    </source>
</evidence>
<evidence type="ECO:0000256" key="3">
    <source>
        <dbReference type="ARBA" id="ARBA00022527"/>
    </source>
</evidence>
<keyword evidence="6 10" id="KW-0547">Nucleotide-binding</keyword>
<dbReference type="SMART" id="SM00666">
    <property type="entry name" value="PB1"/>
    <property type="match status" value="1"/>
</dbReference>
<dbReference type="PROSITE" id="PS00107">
    <property type="entry name" value="PROTEIN_KINASE_ATP"/>
    <property type="match status" value="1"/>
</dbReference>
<dbReference type="GO" id="GO:0005524">
    <property type="term" value="F:ATP binding"/>
    <property type="evidence" value="ECO:0007669"/>
    <property type="project" value="UniProtKB-UniRule"/>
</dbReference>
<evidence type="ECO:0000256" key="6">
    <source>
        <dbReference type="ARBA" id="ARBA00022741"/>
    </source>
</evidence>
<dbReference type="Pfam" id="PF07714">
    <property type="entry name" value="PK_Tyr_Ser-Thr"/>
    <property type="match status" value="1"/>
</dbReference>
<dbReference type="GO" id="GO:0004674">
    <property type="term" value="F:protein serine/threonine kinase activity"/>
    <property type="evidence" value="ECO:0007669"/>
    <property type="project" value="UniProtKB-KW"/>
</dbReference>
<evidence type="ECO:0000313" key="12">
    <source>
        <dbReference type="EMBL" id="KAI5076157.1"/>
    </source>
</evidence>
<dbReference type="EMBL" id="JABFUD020000008">
    <property type="protein sequence ID" value="KAI5076157.1"/>
    <property type="molecule type" value="Genomic_DNA"/>
</dbReference>
<dbReference type="CDD" id="cd06410">
    <property type="entry name" value="PB1_UP2"/>
    <property type="match status" value="1"/>
</dbReference>
<feature type="domain" description="Protein kinase" evidence="11">
    <location>
        <begin position="918"/>
        <end position="1188"/>
    </location>
</feature>
<dbReference type="OrthoDB" id="4062651at2759"/>
<dbReference type="FunFam" id="3.10.20.90:FF:000058">
    <property type="entry name" value="Octicosapeptide/phox/Bem1p domain kinase superfamily protein"/>
    <property type="match status" value="1"/>
</dbReference>
<keyword evidence="7" id="KW-0418">Kinase</keyword>
<sequence length="1203" mass="132899">MEILQEENGKYATRTLSDGAAASSSGAKIAKLPGGHSLFNPSFTSCKDMGYRKVKFMCSSAGKILPRPSDMKLRYVGGETRMVSLPRNIQYEAFYGKMVELYGRDIILKYQLPEEDLDALVSVSSDEDLENMMEECDRLSAGEGLSKLRVFVFVASELDVHDLDDIANFKSSERKFVDAINAVSGDAMPGMPSTAKLHTNSDSFNDAYKLWNGIHSQDKGSLFSKNPYSEVLPLEDYVSSGDLCTHESFVPGQLQSSTSPFSHSAFMGQPLLSSALAIQDVFKEDSGSVGWKDSRSFFGQGVGHSYGSKNWVTSSEMPVQKISTIDDNREDRKYKIEQSFGEPSREMNGSVQTAQDVLAYDRKLDKASLVEQASAPEPAMSQVGAESPLKKVESADNIKCSIGHSHSDPLDLSPGAFLQKQLMSSPSAATPSLKQLHSDWPSDQFLDADNRQSYSMASGLENQEQIFGQHMVQDQWEKLPVYDSSLGFEGENRVLGHIDDQSLGMQPSTTAEVPPFSRESSAAIFPANSAPSSPPGWKLQSDRGCQNVPQHDNSFMASLSSFPSQTSTALLGPLAQISANIIPSAKFIGEKLPMNLTSTQDQALTQDFGNLNSMISVEEPYAFSSSQRVDQEAVMDRVQIMMKPLNFFPDAASEPVSPDERIRQPLALPSDEDTNQFLFSVQRGQSPEFTLSKERLVSYQLDTTAIRQHENEKFDGFSHFEEVSPPAMIDSSHRLDMLSDLLSSSRLTECLAAPSSTGESFRSRSACSVDEEPHQQEGEKAIAMAGKEFAAGESLDFPLSTLGNSHFPSFETNQNSLPSNEQFDRVPAFTSLIETWEATLLQDEDEQQTMEHGMHEHVQEQIDISPTFDKEIGLEGSRVEFEEVEEFQSFDYGPMNAAAIAEKEAISRGLQIIRNCDLEELRELGSGTFGTVYHGKWRGTDVAIKRIKASCFAGRQAERDRLVADFWREAYILGQLHHPNVVAFYGVVPDGPGGTLATVTEYMVNGSLKQVLQNKDRTLDRRKRLLIAMDAAFGMEYLHGKNVVHFDIKCENLLVNLRDTQRPICKVGDLGLSKVKQQTFVSGGVRGTLPWMAPELLNGSSSLVSEKVDVFSFGIVMWELLTGEEPYANMHYGAIIGGIVNNTLRPTVPRWCDAAWRSLMEKCWAADPGDRPTFLEIARALRAMEASLAAKAPGQARILDMYQ</sequence>
<dbReference type="InterPro" id="IPR008271">
    <property type="entry name" value="Ser/Thr_kinase_AS"/>
</dbReference>
<feature type="binding site" evidence="10">
    <location>
        <position position="945"/>
    </location>
    <ligand>
        <name>ATP</name>
        <dbReference type="ChEBI" id="CHEBI:30616"/>
    </ligand>
</feature>
<dbReference type="Pfam" id="PF00564">
    <property type="entry name" value="PB1"/>
    <property type="match status" value="1"/>
</dbReference>
<organism evidence="12 13">
    <name type="scientific">Adiantum capillus-veneris</name>
    <name type="common">Maidenhair fern</name>
    <dbReference type="NCBI Taxonomy" id="13818"/>
    <lineage>
        <taxon>Eukaryota</taxon>
        <taxon>Viridiplantae</taxon>
        <taxon>Streptophyta</taxon>
        <taxon>Embryophyta</taxon>
        <taxon>Tracheophyta</taxon>
        <taxon>Polypodiopsida</taxon>
        <taxon>Polypodiidae</taxon>
        <taxon>Polypodiales</taxon>
        <taxon>Pteridineae</taxon>
        <taxon>Pteridaceae</taxon>
        <taxon>Vittarioideae</taxon>
        <taxon>Adiantum</taxon>
    </lineage>
</organism>
<reference evidence="12" key="1">
    <citation type="submission" date="2021-01" db="EMBL/GenBank/DDBJ databases">
        <title>Adiantum capillus-veneris genome.</title>
        <authorList>
            <person name="Fang Y."/>
            <person name="Liao Q."/>
        </authorList>
    </citation>
    <scope>NUCLEOTIDE SEQUENCE</scope>
    <source>
        <strain evidence="12">H3</strain>
        <tissue evidence="12">Leaf</tissue>
    </source>
</reference>
<dbReference type="SUPFAM" id="SSF54277">
    <property type="entry name" value="CAD &amp; PB1 domains"/>
    <property type="match status" value="1"/>
</dbReference>
<evidence type="ECO:0000313" key="13">
    <source>
        <dbReference type="Proteomes" id="UP000886520"/>
    </source>
</evidence>
<dbReference type="InterPro" id="IPR017441">
    <property type="entry name" value="Protein_kinase_ATP_BS"/>
</dbReference>
<dbReference type="Proteomes" id="UP000886520">
    <property type="component" value="Chromosome 8"/>
</dbReference>
<dbReference type="GO" id="GO:0005737">
    <property type="term" value="C:cytoplasm"/>
    <property type="evidence" value="ECO:0007669"/>
    <property type="project" value="UniProtKB-SubCell"/>
</dbReference>
<accession>A0A9D4UYM4</accession>
<gene>
    <name evidence="12" type="ORF">GOP47_0008222</name>
</gene>
<dbReference type="CDD" id="cd13999">
    <property type="entry name" value="STKc_MAP3K-like"/>
    <property type="match status" value="1"/>
</dbReference>
<dbReference type="SMART" id="SM00220">
    <property type="entry name" value="S_TKc"/>
    <property type="match status" value="1"/>
</dbReference>
<keyword evidence="2" id="KW-0963">Cytoplasm</keyword>
<dbReference type="InterPro" id="IPR000270">
    <property type="entry name" value="PB1_dom"/>
</dbReference>
<evidence type="ECO:0000256" key="8">
    <source>
        <dbReference type="ARBA" id="ARBA00022840"/>
    </source>
</evidence>
<comment type="subcellular location">
    <subcellularLocation>
        <location evidence="1">Cytoplasm</location>
    </subcellularLocation>
</comment>
<dbReference type="InterPro" id="IPR001245">
    <property type="entry name" value="Ser-Thr/Tyr_kinase_cat_dom"/>
</dbReference>
<keyword evidence="5" id="KW-0808">Transferase</keyword>
<dbReference type="PANTHER" id="PTHR23257:SF963">
    <property type="entry name" value="AT08303P"/>
    <property type="match status" value="1"/>
</dbReference>
<dbReference type="PROSITE" id="PS50011">
    <property type="entry name" value="PROTEIN_KINASE_DOM"/>
    <property type="match status" value="1"/>
</dbReference>
<evidence type="ECO:0000256" key="4">
    <source>
        <dbReference type="ARBA" id="ARBA00022553"/>
    </source>
</evidence>
<keyword evidence="4" id="KW-0597">Phosphoprotein</keyword>
<name>A0A9D4UYM4_ADICA</name>
<protein>
    <recommendedName>
        <fullName evidence="11">Protein kinase domain-containing protein</fullName>
    </recommendedName>
</protein>
<evidence type="ECO:0000256" key="1">
    <source>
        <dbReference type="ARBA" id="ARBA00004496"/>
    </source>
</evidence>
<keyword evidence="3" id="KW-0723">Serine/threonine-protein kinase</keyword>
<dbReference type="GO" id="GO:0009734">
    <property type="term" value="P:auxin-activated signaling pathway"/>
    <property type="evidence" value="ECO:0007669"/>
    <property type="project" value="UniProtKB-KW"/>
</dbReference>
<dbReference type="FunFam" id="1.10.510.10:FF:000142">
    <property type="entry name" value="Octicosapeptide/phox/Bem1p domain kinase superfamily protein"/>
    <property type="match status" value="1"/>
</dbReference>
<dbReference type="InterPro" id="IPR050167">
    <property type="entry name" value="Ser_Thr_protein_kinase"/>
</dbReference>
<evidence type="ECO:0000256" key="7">
    <source>
        <dbReference type="ARBA" id="ARBA00022777"/>
    </source>
</evidence>
<dbReference type="SUPFAM" id="SSF56112">
    <property type="entry name" value="Protein kinase-like (PK-like)"/>
    <property type="match status" value="1"/>
</dbReference>
<dbReference type="GO" id="GO:0010928">
    <property type="term" value="P:regulation of auxin mediated signaling pathway"/>
    <property type="evidence" value="ECO:0007669"/>
    <property type="project" value="UniProtKB-ARBA"/>
</dbReference>
<evidence type="ECO:0000256" key="10">
    <source>
        <dbReference type="PROSITE-ProRule" id="PRU10141"/>
    </source>
</evidence>
<keyword evidence="9" id="KW-0927">Auxin signaling pathway</keyword>
<keyword evidence="8 10" id="KW-0067">ATP-binding</keyword>
<dbReference type="Gene3D" id="3.10.20.90">
    <property type="entry name" value="Phosphatidylinositol 3-kinase Catalytic Subunit, Chain A, domain 1"/>
    <property type="match status" value="1"/>
</dbReference>
<dbReference type="PRINTS" id="PR00109">
    <property type="entry name" value="TYRKINASE"/>
</dbReference>
<proteinExistence type="predicted"/>
<dbReference type="FunFam" id="3.30.200.20:FF:000081">
    <property type="entry name" value="Octicosapeptide/phox/Bem1p domain kinase superfamily protein"/>
    <property type="match status" value="1"/>
</dbReference>
<comment type="caution">
    <text evidence="12">The sequence shown here is derived from an EMBL/GenBank/DDBJ whole genome shotgun (WGS) entry which is preliminary data.</text>
</comment>